<gene>
    <name evidence="1" type="ORF">BCR42DRAFT_426412</name>
</gene>
<dbReference type="EMBL" id="MCGE01000036">
    <property type="protein sequence ID" value="ORZ07133.1"/>
    <property type="molecule type" value="Genomic_DNA"/>
</dbReference>
<evidence type="ECO:0000313" key="1">
    <source>
        <dbReference type="EMBL" id="ORZ07133.1"/>
    </source>
</evidence>
<reference evidence="1 2" key="1">
    <citation type="submission" date="2016-07" db="EMBL/GenBank/DDBJ databases">
        <title>Pervasive Adenine N6-methylation of Active Genes in Fungi.</title>
        <authorList>
            <consortium name="DOE Joint Genome Institute"/>
            <person name="Mondo S.J."/>
            <person name="Dannebaum R.O."/>
            <person name="Kuo R.C."/>
            <person name="Labutti K."/>
            <person name="Haridas S."/>
            <person name="Kuo A."/>
            <person name="Salamov A."/>
            <person name="Ahrendt S.R."/>
            <person name="Lipzen A."/>
            <person name="Sullivan W."/>
            <person name="Andreopoulos W.B."/>
            <person name="Clum A."/>
            <person name="Lindquist E."/>
            <person name="Daum C."/>
            <person name="Ramamoorthy G.K."/>
            <person name="Gryganskyi A."/>
            <person name="Culley D."/>
            <person name="Magnuson J.K."/>
            <person name="James T.Y."/>
            <person name="O'Malley M.A."/>
            <person name="Stajich J.E."/>
            <person name="Spatafora J.W."/>
            <person name="Visel A."/>
            <person name="Grigoriev I.V."/>
        </authorList>
    </citation>
    <scope>NUCLEOTIDE SEQUENCE [LARGE SCALE GENOMIC DNA]</scope>
    <source>
        <strain evidence="1 2">NRRL 1336</strain>
    </source>
</reference>
<protein>
    <submittedName>
        <fullName evidence="1">Uncharacterized protein</fullName>
    </submittedName>
</protein>
<accession>A0A1X2I2N7</accession>
<proteinExistence type="predicted"/>
<name>A0A1X2I2N7_9FUNG</name>
<keyword evidence="2" id="KW-1185">Reference proteome</keyword>
<feature type="non-terminal residue" evidence="1">
    <location>
        <position position="1"/>
    </location>
</feature>
<comment type="caution">
    <text evidence="1">The sequence shown here is derived from an EMBL/GenBank/DDBJ whole genome shotgun (WGS) entry which is preliminary data.</text>
</comment>
<dbReference type="Proteomes" id="UP000193560">
    <property type="component" value="Unassembled WGS sequence"/>
</dbReference>
<organism evidence="1 2">
    <name type="scientific">Absidia repens</name>
    <dbReference type="NCBI Taxonomy" id="90262"/>
    <lineage>
        <taxon>Eukaryota</taxon>
        <taxon>Fungi</taxon>
        <taxon>Fungi incertae sedis</taxon>
        <taxon>Mucoromycota</taxon>
        <taxon>Mucoromycotina</taxon>
        <taxon>Mucoromycetes</taxon>
        <taxon>Mucorales</taxon>
        <taxon>Cunninghamellaceae</taxon>
        <taxon>Absidia</taxon>
    </lineage>
</organism>
<evidence type="ECO:0000313" key="2">
    <source>
        <dbReference type="Proteomes" id="UP000193560"/>
    </source>
</evidence>
<dbReference type="Gene3D" id="3.80.10.10">
    <property type="entry name" value="Ribonuclease Inhibitor"/>
    <property type="match status" value="1"/>
</dbReference>
<dbReference type="SUPFAM" id="SSF52047">
    <property type="entry name" value="RNI-like"/>
    <property type="match status" value="1"/>
</dbReference>
<dbReference type="InterPro" id="IPR032675">
    <property type="entry name" value="LRR_dom_sf"/>
</dbReference>
<dbReference type="AlphaFoldDB" id="A0A1X2I2N7"/>
<sequence length="194" mass="21303">KYVTDGLAPHHLDNAQRRAATRLPSISVHGIIPWPDLTEIHLGGLLNVGDNDIIALIQTHPYLQHIHLPQANFSDAVLDAITTSGCGACLLTLEVPDNRSITSAGLRDLVCRCPCLRWIDMDGCGISADAFPEADAESYVDVEERLNRVGAAVWVGDESPSGRISMLRESDFLCSLDQDDIDEIRMGRHNRTNH</sequence>